<dbReference type="Gene3D" id="3.40.50.1700">
    <property type="entry name" value="Glycoside hydrolase family 3 C-terminal domain"/>
    <property type="match status" value="1"/>
</dbReference>
<evidence type="ECO:0000256" key="6">
    <source>
        <dbReference type="RuleBase" id="RU361161"/>
    </source>
</evidence>
<dbReference type="InterPro" id="IPR017853">
    <property type="entry name" value="GH"/>
</dbReference>
<proteinExistence type="inferred from homology"/>
<evidence type="ECO:0000259" key="10">
    <source>
        <dbReference type="Pfam" id="PF02368"/>
    </source>
</evidence>
<dbReference type="InterPro" id="IPR019800">
    <property type="entry name" value="Glyco_hydro_3_AS"/>
</dbReference>
<dbReference type="InterPro" id="IPR008964">
    <property type="entry name" value="Invasin/intimin_cell_adhesion"/>
</dbReference>
<dbReference type="EMBL" id="JBHTCO010000005">
    <property type="protein sequence ID" value="MFC7392872.1"/>
    <property type="molecule type" value="Genomic_DNA"/>
</dbReference>
<reference evidence="12" key="1">
    <citation type="journal article" date="2019" name="Int. J. Syst. Evol. Microbiol.">
        <title>The Global Catalogue of Microorganisms (GCM) 10K type strain sequencing project: providing services to taxonomists for standard genome sequencing and annotation.</title>
        <authorList>
            <consortium name="The Broad Institute Genomics Platform"/>
            <consortium name="The Broad Institute Genome Sequencing Center for Infectious Disease"/>
            <person name="Wu L."/>
            <person name="Ma J."/>
        </authorList>
    </citation>
    <scope>NUCLEOTIDE SEQUENCE [LARGE SCALE GENOMIC DNA]</scope>
    <source>
        <strain evidence="12">CGMCC 1.16305</strain>
    </source>
</reference>
<dbReference type="Pfam" id="PF01915">
    <property type="entry name" value="Glyco_hydro_3_C"/>
    <property type="match status" value="1"/>
</dbReference>
<gene>
    <name evidence="11" type="primary">nagZ</name>
    <name evidence="11" type="ORF">ACFQRG_07705</name>
</gene>
<dbReference type="SUPFAM" id="SSF51445">
    <property type="entry name" value="(Trans)glycosidases"/>
    <property type="match status" value="1"/>
</dbReference>
<keyword evidence="12" id="KW-1185">Reference proteome</keyword>
<keyword evidence="5 6" id="KW-0326">Glycosidase</keyword>
<dbReference type="InterPro" id="IPR036962">
    <property type="entry name" value="Glyco_hydro_3_N_sf"/>
</dbReference>
<dbReference type="Pfam" id="PF02368">
    <property type="entry name" value="Big_2"/>
    <property type="match status" value="1"/>
</dbReference>
<evidence type="ECO:0000256" key="7">
    <source>
        <dbReference type="SAM" id="SignalP"/>
    </source>
</evidence>
<dbReference type="InterPro" id="IPR002772">
    <property type="entry name" value="Glyco_hydro_3_C"/>
</dbReference>
<keyword evidence="7" id="KW-0732">Signal</keyword>
<evidence type="ECO:0000259" key="9">
    <source>
        <dbReference type="Pfam" id="PF01915"/>
    </source>
</evidence>
<comment type="caution">
    <text evidence="11">The sequence shown here is derived from an EMBL/GenBank/DDBJ whole genome shotgun (WGS) entry which is preliminary data.</text>
</comment>
<dbReference type="InterPro" id="IPR036881">
    <property type="entry name" value="Glyco_hydro_3_C_sf"/>
</dbReference>
<dbReference type="InterPro" id="IPR050226">
    <property type="entry name" value="NagZ_Beta-hexosaminidase"/>
</dbReference>
<evidence type="ECO:0000259" key="8">
    <source>
        <dbReference type="Pfam" id="PF00933"/>
    </source>
</evidence>
<organism evidence="11 12">
    <name type="scientific">Scopulibacillus cellulosilyticus</name>
    <dbReference type="NCBI Taxonomy" id="2665665"/>
    <lineage>
        <taxon>Bacteria</taxon>
        <taxon>Bacillati</taxon>
        <taxon>Bacillota</taxon>
        <taxon>Bacilli</taxon>
        <taxon>Bacillales</taxon>
        <taxon>Sporolactobacillaceae</taxon>
        <taxon>Scopulibacillus</taxon>
    </lineage>
</organism>
<dbReference type="Proteomes" id="UP001596505">
    <property type="component" value="Unassembled WGS sequence"/>
</dbReference>
<sequence length="707" mass="77167">MFKLSKKAMTCMTAVLLIASQLLSSHPTHAKEKNQMTNLIILQNVPQIKNEIKNLRIQLKAIHTYSDGHFTQTSSHLVWSSSNKKVATVDHNGLVKMTSHPGRSLIKVTDGAHSDRIMIESKKSGAKGNAQPITKIIKQKGSKYDVVNNAVKRMTLGEKIGQMLMPDFRTYNGKDVTEMLPQIREQIDKYHLGGVILFRENLVNTKQIVKLTEDYQKASDKYGLLLTTDQEGGIVTRVQSGTAMPGNMALGAARSEKLAKQVGQATGEELSALGINMDMAPVLDVNNNPDNPVIGVRSFGEDPKLVARLGISYMNGLYDSGIAATGKHFPGHGDTAVDSHLGLPSVPYDLNRLKKVELYPFNKAMGAGLDAVMTAHITFPKIDDTKVVSKKDGSMISLPATLSHKILTGLIREQMGFKGVIFTDAMNMQAITDNFGSVDAAIRAVNAGADILTMPVDLDSVYNGLNNAVKNGDIKEQRIKDSVKRILTLKINKGIIKSEKTDDLNKKINRATRIVGSPKHKQIEQNAANQAVTLIKNQNVLPLKNNKSSNITVIGHNYLDGLSSAIKKYHSNITTIDAAGPLNDTQLNQVKHSSAVIIGTYTSDVNGRAKTSPQMQLVNQLINKLNKPVIAVAIRNPYDIMAYPKVDAYLAQYAFNDANFKASAATIFGKNDPKGQLPVTIPGPKGKPLYPFGFGLHYYAADINKLR</sequence>
<feature type="domain" description="BIG2" evidence="10">
    <location>
        <begin position="70"/>
        <end position="113"/>
    </location>
</feature>
<dbReference type="SUPFAM" id="SSF52279">
    <property type="entry name" value="Beta-D-glucan exohydrolase, C-terminal domain"/>
    <property type="match status" value="1"/>
</dbReference>
<feature type="chain" id="PRO_5045299747" description="beta-N-acetylhexosaminidase" evidence="7">
    <location>
        <begin position="31"/>
        <end position="707"/>
    </location>
</feature>
<name>A0ABW2PW31_9BACL</name>
<dbReference type="SUPFAM" id="SSF49373">
    <property type="entry name" value="Invasin/intimin cell-adhesion fragments"/>
    <property type="match status" value="1"/>
</dbReference>
<feature type="signal peptide" evidence="7">
    <location>
        <begin position="1"/>
        <end position="30"/>
    </location>
</feature>
<evidence type="ECO:0000256" key="1">
    <source>
        <dbReference type="ARBA" id="ARBA00001231"/>
    </source>
</evidence>
<dbReference type="InterPro" id="IPR001764">
    <property type="entry name" value="Glyco_hydro_3_N"/>
</dbReference>
<evidence type="ECO:0000256" key="4">
    <source>
        <dbReference type="ARBA" id="ARBA00022801"/>
    </source>
</evidence>
<dbReference type="InterPro" id="IPR003343">
    <property type="entry name" value="Big_2"/>
</dbReference>
<feature type="domain" description="Glycoside hydrolase family 3 C-terminal" evidence="9">
    <location>
        <begin position="532"/>
        <end position="698"/>
    </location>
</feature>
<dbReference type="NCBIfam" id="NF003740">
    <property type="entry name" value="PRK05337.1"/>
    <property type="match status" value="1"/>
</dbReference>
<comment type="catalytic activity">
    <reaction evidence="1">
        <text>Hydrolysis of terminal non-reducing N-acetyl-D-hexosamine residues in N-acetyl-beta-D-hexosaminides.</text>
        <dbReference type="EC" id="3.2.1.52"/>
    </reaction>
</comment>
<dbReference type="Pfam" id="PF00933">
    <property type="entry name" value="Glyco_hydro_3"/>
    <property type="match status" value="1"/>
</dbReference>
<accession>A0ABW2PW31</accession>
<evidence type="ECO:0000313" key="11">
    <source>
        <dbReference type="EMBL" id="MFC7392872.1"/>
    </source>
</evidence>
<dbReference type="PANTHER" id="PTHR30480:SF13">
    <property type="entry name" value="BETA-HEXOSAMINIDASE"/>
    <property type="match status" value="1"/>
</dbReference>
<dbReference type="GO" id="GO:0004563">
    <property type="term" value="F:beta-N-acetylhexosaminidase activity"/>
    <property type="evidence" value="ECO:0007669"/>
    <property type="project" value="UniProtKB-EC"/>
</dbReference>
<protein>
    <recommendedName>
        <fullName evidence="3">beta-N-acetylhexosaminidase</fullName>
        <ecNumber evidence="3">3.2.1.52</ecNumber>
    </recommendedName>
</protein>
<evidence type="ECO:0000256" key="2">
    <source>
        <dbReference type="ARBA" id="ARBA00005336"/>
    </source>
</evidence>
<dbReference type="PROSITE" id="PS00775">
    <property type="entry name" value="GLYCOSYL_HYDROL_F3"/>
    <property type="match status" value="1"/>
</dbReference>
<dbReference type="RefSeq" id="WP_380965280.1">
    <property type="nucleotide sequence ID" value="NZ_JBHTCO010000005.1"/>
</dbReference>
<dbReference type="Gene3D" id="2.60.40.1080">
    <property type="match status" value="1"/>
</dbReference>
<keyword evidence="4 6" id="KW-0378">Hydrolase</keyword>
<dbReference type="Gene3D" id="3.20.20.300">
    <property type="entry name" value="Glycoside hydrolase, family 3, N-terminal domain"/>
    <property type="match status" value="1"/>
</dbReference>
<evidence type="ECO:0000256" key="5">
    <source>
        <dbReference type="ARBA" id="ARBA00023295"/>
    </source>
</evidence>
<evidence type="ECO:0000256" key="3">
    <source>
        <dbReference type="ARBA" id="ARBA00012663"/>
    </source>
</evidence>
<dbReference type="PANTHER" id="PTHR30480">
    <property type="entry name" value="BETA-HEXOSAMINIDASE-RELATED"/>
    <property type="match status" value="1"/>
</dbReference>
<feature type="domain" description="Glycoside hydrolase family 3 N-terminal" evidence="8">
    <location>
        <begin position="155"/>
        <end position="489"/>
    </location>
</feature>
<evidence type="ECO:0000313" key="12">
    <source>
        <dbReference type="Proteomes" id="UP001596505"/>
    </source>
</evidence>
<dbReference type="EC" id="3.2.1.52" evidence="3"/>
<comment type="similarity">
    <text evidence="2 6">Belongs to the glycosyl hydrolase 3 family.</text>
</comment>